<evidence type="ECO:0000313" key="1">
    <source>
        <dbReference type="EMBL" id="KAJ4823355.1"/>
    </source>
</evidence>
<dbReference type="Proteomes" id="UP001141552">
    <property type="component" value="Unassembled WGS sequence"/>
</dbReference>
<sequence>MRNQWLRPLEFNILALVLFLVLRLLLRGFPPILGKSLVLHRKNYYCLLMHREPSIMSKVQPHEQVPFFETKIFTITELNERSYLHHLCLWCDENDVHGHACSHKLWL</sequence>
<dbReference type="AlphaFoldDB" id="A0A9Q0F3H8"/>
<organism evidence="1 2">
    <name type="scientific">Turnera subulata</name>
    <dbReference type="NCBI Taxonomy" id="218843"/>
    <lineage>
        <taxon>Eukaryota</taxon>
        <taxon>Viridiplantae</taxon>
        <taxon>Streptophyta</taxon>
        <taxon>Embryophyta</taxon>
        <taxon>Tracheophyta</taxon>
        <taxon>Spermatophyta</taxon>
        <taxon>Magnoliopsida</taxon>
        <taxon>eudicotyledons</taxon>
        <taxon>Gunneridae</taxon>
        <taxon>Pentapetalae</taxon>
        <taxon>rosids</taxon>
        <taxon>fabids</taxon>
        <taxon>Malpighiales</taxon>
        <taxon>Passifloraceae</taxon>
        <taxon>Turnera</taxon>
    </lineage>
</organism>
<reference evidence="1" key="1">
    <citation type="submission" date="2022-02" db="EMBL/GenBank/DDBJ databases">
        <authorList>
            <person name="Henning P.M."/>
            <person name="McCubbin A.G."/>
            <person name="Shore J.S."/>
        </authorList>
    </citation>
    <scope>NUCLEOTIDE SEQUENCE</scope>
    <source>
        <strain evidence="1">F60SS</strain>
        <tissue evidence="1">Leaves</tissue>
    </source>
</reference>
<dbReference type="EMBL" id="JAKUCV010007475">
    <property type="protein sequence ID" value="KAJ4823355.1"/>
    <property type="molecule type" value="Genomic_DNA"/>
</dbReference>
<protein>
    <submittedName>
        <fullName evidence="1">Uncharacterized protein</fullName>
    </submittedName>
</protein>
<gene>
    <name evidence="1" type="ORF">Tsubulata_048533</name>
</gene>
<name>A0A9Q0F3H8_9ROSI</name>
<accession>A0A9Q0F3H8</accession>
<feature type="non-terminal residue" evidence="1">
    <location>
        <position position="1"/>
    </location>
</feature>
<reference evidence="1" key="2">
    <citation type="journal article" date="2023" name="Plants (Basel)">
        <title>Annotation of the Turnera subulata (Passifloraceae) Draft Genome Reveals the S-Locus Evolved after the Divergence of Turneroideae from Passifloroideae in a Stepwise Manner.</title>
        <authorList>
            <person name="Henning P.M."/>
            <person name="Roalson E.H."/>
            <person name="Mir W."/>
            <person name="McCubbin A.G."/>
            <person name="Shore J.S."/>
        </authorList>
    </citation>
    <scope>NUCLEOTIDE SEQUENCE</scope>
    <source>
        <strain evidence="1">F60SS</strain>
    </source>
</reference>
<comment type="caution">
    <text evidence="1">The sequence shown here is derived from an EMBL/GenBank/DDBJ whole genome shotgun (WGS) entry which is preliminary data.</text>
</comment>
<keyword evidence="2" id="KW-1185">Reference proteome</keyword>
<evidence type="ECO:0000313" key="2">
    <source>
        <dbReference type="Proteomes" id="UP001141552"/>
    </source>
</evidence>
<proteinExistence type="predicted"/>